<evidence type="ECO:0000259" key="7">
    <source>
        <dbReference type="PROSITE" id="PS51061"/>
    </source>
</evidence>
<gene>
    <name evidence="6" type="primary">khpB</name>
    <name evidence="6" type="synonym">eloR</name>
    <name evidence="8" type="ORF">JZ786_01320</name>
</gene>
<dbReference type="Pfam" id="PF14804">
    <property type="entry name" value="Jag_N"/>
    <property type="match status" value="1"/>
</dbReference>
<dbReference type="SMART" id="SM01245">
    <property type="entry name" value="Jag_N"/>
    <property type="match status" value="1"/>
</dbReference>
<feature type="region of interest" description="Jag_N domain" evidence="6">
    <location>
        <begin position="5"/>
        <end position="55"/>
    </location>
</feature>
<keyword evidence="5 6" id="KW-0961">Cell wall biogenesis/degradation</keyword>
<keyword evidence="2 6" id="KW-0694">RNA-binding</keyword>
<dbReference type="KEGG" id="afx:JZ786_01320"/>
<evidence type="ECO:0000256" key="1">
    <source>
        <dbReference type="ARBA" id="ARBA00022490"/>
    </source>
</evidence>
<dbReference type="InterPro" id="IPR036867">
    <property type="entry name" value="R3H_dom_sf"/>
</dbReference>
<dbReference type="Pfam" id="PF13083">
    <property type="entry name" value="KH_KhpA-B"/>
    <property type="match status" value="1"/>
</dbReference>
<dbReference type="InterPro" id="IPR038008">
    <property type="entry name" value="Jag_KH"/>
</dbReference>
<dbReference type="PANTHER" id="PTHR35800:SF1">
    <property type="entry name" value="RNA-BINDING PROTEIN KHPB"/>
    <property type="match status" value="1"/>
</dbReference>
<dbReference type="HAMAP" id="MF_00867">
    <property type="entry name" value="KhpB"/>
    <property type="match status" value="1"/>
</dbReference>
<dbReference type="AlphaFoldDB" id="A0A9X7VZ83"/>
<evidence type="ECO:0000256" key="5">
    <source>
        <dbReference type="ARBA" id="ARBA00023316"/>
    </source>
</evidence>
<dbReference type="Proteomes" id="UP000663505">
    <property type="component" value="Chromosome"/>
</dbReference>
<dbReference type="GO" id="GO:0009252">
    <property type="term" value="P:peptidoglycan biosynthetic process"/>
    <property type="evidence" value="ECO:0007669"/>
    <property type="project" value="UniProtKB-UniRule"/>
</dbReference>
<dbReference type="CDD" id="cd02644">
    <property type="entry name" value="R3H_jag"/>
    <property type="match status" value="1"/>
</dbReference>
<sequence length="219" mass="24159">MKKVTATGRTVEEAVTSALVRLGVSRSQATVRVLSEPVKGLFGFIGGKEAEVEVSVLQSPEETAKEFLADTLSHMGIDARIRLVLASDEVPMMLEIVCDEKDLPVVIGKHGSTLDSLQYLVNVVANQGQENYTRLFLDAGNYRQRRQEGLQRLADRAAVRALRTKRPVSLDPMPAHDRKFVHTYLQNRSDVTTTSEGTDPFRKVVVVPFVQSGPARKNG</sequence>
<dbReference type="Gene3D" id="3.30.300.20">
    <property type="match status" value="1"/>
</dbReference>
<comment type="subunit">
    <text evidence="6">Forms a complex with KhpA.</text>
</comment>
<comment type="similarity">
    <text evidence="6">Belongs to the KhpB RNA-binding protein family.</text>
</comment>
<dbReference type="Gene3D" id="3.30.1370.50">
    <property type="entry name" value="R3H-like domain"/>
    <property type="match status" value="1"/>
</dbReference>
<dbReference type="GO" id="GO:0071555">
    <property type="term" value="P:cell wall organization"/>
    <property type="evidence" value="ECO:0007669"/>
    <property type="project" value="UniProtKB-KW"/>
</dbReference>
<dbReference type="GO" id="GO:0008360">
    <property type="term" value="P:regulation of cell shape"/>
    <property type="evidence" value="ECO:0007669"/>
    <property type="project" value="UniProtKB-KW"/>
</dbReference>
<evidence type="ECO:0000313" key="9">
    <source>
        <dbReference type="Proteomes" id="UP000663505"/>
    </source>
</evidence>
<dbReference type="PROSITE" id="PS51061">
    <property type="entry name" value="R3H"/>
    <property type="match status" value="1"/>
</dbReference>
<dbReference type="Pfam" id="PF01424">
    <property type="entry name" value="R3H"/>
    <property type="match status" value="1"/>
</dbReference>
<dbReference type="InterPro" id="IPR032782">
    <property type="entry name" value="KhpB_N"/>
</dbReference>
<comment type="domain">
    <text evidence="6">Has an N-terminal Jag-N domain and 2 RNA-binding domains (KH and R3H).</text>
</comment>
<dbReference type="SMART" id="SM00393">
    <property type="entry name" value="R3H"/>
    <property type="match status" value="1"/>
</dbReference>
<dbReference type="NCBIfam" id="NF041568">
    <property type="entry name" value="Jag_EloR"/>
    <property type="match status" value="1"/>
</dbReference>
<dbReference type="InterPro" id="IPR039247">
    <property type="entry name" value="KhpB"/>
</dbReference>
<proteinExistence type="inferred from homology"/>
<evidence type="ECO:0000256" key="3">
    <source>
        <dbReference type="ARBA" id="ARBA00022960"/>
    </source>
</evidence>
<dbReference type="GO" id="GO:0003723">
    <property type="term" value="F:RNA binding"/>
    <property type="evidence" value="ECO:0007669"/>
    <property type="project" value="UniProtKB-UniRule"/>
</dbReference>
<dbReference type="EMBL" id="CP071182">
    <property type="protein sequence ID" value="QSO47724.1"/>
    <property type="molecule type" value="Genomic_DNA"/>
</dbReference>
<keyword evidence="3 6" id="KW-0133">Cell shape</keyword>
<keyword evidence="4 6" id="KW-0143">Chaperone</keyword>
<evidence type="ECO:0000256" key="6">
    <source>
        <dbReference type="HAMAP-Rule" id="MF_00867"/>
    </source>
</evidence>
<evidence type="ECO:0000313" key="8">
    <source>
        <dbReference type="EMBL" id="QSO47724.1"/>
    </source>
</evidence>
<dbReference type="SUPFAM" id="SSF82708">
    <property type="entry name" value="R3H domain"/>
    <property type="match status" value="1"/>
</dbReference>
<dbReference type="CDD" id="cd02414">
    <property type="entry name" value="KH-II_Jag"/>
    <property type="match status" value="1"/>
</dbReference>
<reference evidence="8 9" key="1">
    <citation type="submission" date="2021-02" db="EMBL/GenBank/DDBJ databases">
        <title>Alicyclobacillus curvatus sp. nov. and Alicyclobacillus mengziensis sp. nov., two acidophilic bacteria isolated from acid mine drainage.</title>
        <authorList>
            <person name="Huang Y."/>
        </authorList>
    </citation>
    <scope>NUCLEOTIDE SEQUENCE [LARGE SCALE GENOMIC DNA]</scope>
    <source>
        <strain evidence="8 9">S30H14</strain>
    </source>
</reference>
<organism evidence="8 9">
    <name type="scientific">Alicyclobacillus mengziensis</name>
    <dbReference type="NCBI Taxonomy" id="2931921"/>
    <lineage>
        <taxon>Bacteria</taxon>
        <taxon>Bacillati</taxon>
        <taxon>Bacillota</taxon>
        <taxon>Bacilli</taxon>
        <taxon>Bacillales</taxon>
        <taxon>Alicyclobacillaceae</taxon>
        <taxon>Alicyclobacillus</taxon>
    </lineage>
</organism>
<accession>A0A9X7VZ83</accession>
<comment type="function">
    <text evidence="6">A probable RNA chaperone. Forms a complex with KhpA which binds to cellular RNA and controls its expression. Plays a role in peptidoglycan (PG) homeostasis and cell length regulation.</text>
</comment>
<dbReference type="GO" id="GO:0005737">
    <property type="term" value="C:cytoplasm"/>
    <property type="evidence" value="ECO:0007669"/>
    <property type="project" value="UniProtKB-SubCell"/>
</dbReference>
<dbReference type="Gene3D" id="3.30.30.80">
    <property type="entry name" value="probable RNA-binding protein from clostridium symbiosum atcc 14940"/>
    <property type="match status" value="1"/>
</dbReference>
<dbReference type="InterPro" id="IPR038247">
    <property type="entry name" value="Jag_N_dom_sf"/>
</dbReference>
<feature type="domain" description="R3H" evidence="7">
    <location>
        <begin position="144"/>
        <end position="210"/>
    </location>
</feature>
<evidence type="ECO:0000256" key="4">
    <source>
        <dbReference type="ARBA" id="ARBA00023186"/>
    </source>
</evidence>
<protein>
    <recommendedName>
        <fullName evidence="6">RNA-binding protein KhpB</fullName>
    </recommendedName>
    <alternativeName>
        <fullName evidence="6">RNA-binding protein EloR</fullName>
    </alternativeName>
</protein>
<dbReference type="RefSeq" id="WP_206657068.1">
    <property type="nucleotide sequence ID" value="NZ_CP071182.1"/>
</dbReference>
<comment type="subcellular location">
    <subcellularLocation>
        <location evidence="6">Cytoplasm</location>
    </subcellularLocation>
</comment>
<dbReference type="PANTHER" id="PTHR35800">
    <property type="entry name" value="PROTEIN JAG"/>
    <property type="match status" value="1"/>
</dbReference>
<dbReference type="InterPro" id="IPR015946">
    <property type="entry name" value="KH_dom-like_a/b"/>
</dbReference>
<evidence type="ECO:0000256" key="2">
    <source>
        <dbReference type="ARBA" id="ARBA00022884"/>
    </source>
</evidence>
<keyword evidence="9" id="KW-1185">Reference proteome</keyword>
<keyword evidence="1 6" id="KW-0963">Cytoplasm</keyword>
<name>A0A9X7VZ83_9BACL</name>
<dbReference type="InterPro" id="IPR034079">
    <property type="entry name" value="R3H_KhpB"/>
</dbReference>
<dbReference type="InterPro" id="IPR001374">
    <property type="entry name" value="R3H_dom"/>
</dbReference>